<comment type="similarity">
    <text evidence="1">Belongs to the Gfa family.</text>
</comment>
<dbReference type="PANTHER" id="PTHR28620">
    <property type="entry name" value="CENTROMERE PROTEIN V"/>
    <property type="match status" value="1"/>
</dbReference>
<keyword evidence="2" id="KW-0479">Metal-binding</keyword>
<dbReference type="AlphaFoldDB" id="A0A7G9L0X7"/>
<dbReference type="GO" id="GO:0016846">
    <property type="term" value="F:carbon-sulfur lyase activity"/>
    <property type="evidence" value="ECO:0007669"/>
    <property type="project" value="InterPro"/>
</dbReference>
<protein>
    <submittedName>
        <fullName evidence="5">GFA family protein</fullName>
    </submittedName>
</protein>
<dbReference type="KEGG" id="ssau:H8M03_09640"/>
<accession>A0A7G9L0X7</accession>
<evidence type="ECO:0000259" key="4">
    <source>
        <dbReference type="PROSITE" id="PS51891"/>
    </source>
</evidence>
<dbReference type="GO" id="GO:0046872">
    <property type="term" value="F:metal ion binding"/>
    <property type="evidence" value="ECO:0007669"/>
    <property type="project" value="UniProtKB-KW"/>
</dbReference>
<evidence type="ECO:0000256" key="2">
    <source>
        <dbReference type="ARBA" id="ARBA00022723"/>
    </source>
</evidence>
<dbReference type="InterPro" id="IPR011057">
    <property type="entry name" value="Mss4-like_sf"/>
</dbReference>
<dbReference type="InterPro" id="IPR006913">
    <property type="entry name" value="CENP-V/GFA"/>
</dbReference>
<keyword evidence="6" id="KW-1185">Reference proteome</keyword>
<organism evidence="5 6">
    <name type="scientific">Sphingomonas sabuli</name>
    <dbReference type="NCBI Taxonomy" id="2764186"/>
    <lineage>
        <taxon>Bacteria</taxon>
        <taxon>Pseudomonadati</taxon>
        <taxon>Pseudomonadota</taxon>
        <taxon>Alphaproteobacteria</taxon>
        <taxon>Sphingomonadales</taxon>
        <taxon>Sphingomonadaceae</taxon>
        <taxon>Sphingomonas</taxon>
    </lineage>
</organism>
<keyword evidence="3" id="KW-0862">Zinc</keyword>
<gene>
    <name evidence="5" type="ORF">H8M03_09640</name>
</gene>
<dbReference type="PANTHER" id="PTHR28620:SF1">
    <property type="entry name" value="CENP-V_GFA DOMAIN-CONTAINING PROTEIN"/>
    <property type="match status" value="1"/>
</dbReference>
<dbReference type="Pfam" id="PF04828">
    <property type="entry name" value="GFA"/>
    <property type="match status" value="1"/>
</dbReference>
<dbReference type="PROSITE" id="PS51891">
    <property type="entry name" value="CENP_V_GFA"/>
    <property type="match status" value="1"/>
</dbReference>
<evidence type="ECO:0000256" key="3">
    <source>
        <dbReference type="ARBA" id="ARBA00022833"/>
    </source>
</evidence>
<dbReference type="Gene3D" id="2.170.150.70">
    <property type="match status" value="1"/>
</dbReference>
<evidence type="ECO:0000313" key="6">
    <source>
        <dbReference type="Proteomes" id="UP000515861"/>
    </source>
</evidence>
<dbReference type="Proteomes" id="UP000515861">
    <property type="component" value="Chromosome"/>
</dbReference>
<dbReference type="InterPro" id="IPR052355">
    <property type="entry name" value="CENP-V-like"/>
</dbReference>
<dbReference type="EMBL" id="CP060697">
    <property type="protein sequence ID" value="QNM82276.1"/>
    <property type="molecule type" value="Genomic_DNA"/>
</dbReference>
<reference evidence="5 6" key="1">
    <citation type="submission" date="2020-08" db="EMBL/GenBank/DDBJ databases">
        <title>Sphingomonas sp. sand1-3 16S ribosomal RNA gene Genome sequencing and assembly.</title>
        <authorList>
            <person name="Kang M."/>
        </authorList>
    </citation>
    <scope>NUCLEOTIDE SEQUENCE [LARGE SCALE GENOMIC DNA]</scope>
    <source>
        <strain evidence="6">sand1-3</strain>
    </source>
</reference>
<evidence type="ECO:0000313" key="5">
    <source>
        <dbReference type="EMBL" id="QNM82276.1"/>
    </source>
</evidence>
<feature type="domain" description="CENP-V/GFA" evidence="4">
    <location>
        <begin position="3"/>
        <end position="116"/>
    </location>
</feature>
<dbReference type="SUPFAM" id="SSF51316">
    <property type="entry name" value="Mss4-like"/>
    <property type="match status" value="1"/>
</dbReference>
<evidence type="ECO:0000256" key="1">
    <source>
        <dbReference type="ARBA" id="ARBA00005495"/>
    </source>
</evidence>
<sequence length="116" mass="12769">MAYEGSCHCGAVRFTVDGDMPTEAMSCNCSHCRRKGFLLTFVPADKFTLDSGADELSEYRFNTKRIAHKFCRVCGVQGYAEGTGPDGSEMRMVNLRSVPDCDLDSLTIRKVDGASR</sequence>
<dbReference type="RefSeq" id="WP_187479231.1">
    <property type="nucleotide sequence ID" value="NZ_CP060697.1"/>
</dbReference>
<proteinExistence type="inferred from homology"/>
<name>A0A7G9L0X7_9SPHN</name>